<organism evidence="1 2">
    <name type="scientific">Flemingia macrophylla</name>
    <dbReference type="NCBI Taxonomy" id="520843"/>
    <lineage>
        <taxon>Eukaryota</taxon>
        <taxon>Viridiplantae</taxon>
        <taxon>Streptophyta</taxon>
        <taxon>Embryophyta</taxon>
        <taxon>Tracheophyta</taxon>
        <taxon>Spermatophyta</taxon>
        <taxon>Magnoliopsida</taxon>
        <taxon>eudicotyledons</taxon>
        <taxon>Gunneridae</taxon>
        <taxon>Pentapetalae</taxon>
        <taxon>rosids</taxon>
        <taxon>fabids</taxon>
        <taxon>Fabales</taxon>
        <taxon>Fabaceae</taxon>
        <taxon>Papilionoideae</taxon>
        <taxon>50 kb inversion clade</taxon>
        <taxon>NPAAA clade</taxon>
        <taxon>indigoferoid/millettioid clade</taxon>
        <taxon>Phaseoleae</taxon>
        <taxon>Flemingia</taxon>
    </lineage>
</organism>
<evidence type="ECO:0000313" key="1">
    <source>
        <dbReference type="EMBL" id="KAL2337991.1"/>
    </source>
</evidence>
<gene>
    <name evidence="1" type="ORF">Fmac_012437</name>
</gene>
<protein>
    <submittedName>
        <fullName evidence="1">Uncharacterized protein</fullName>
    </submittedName>
</protein>
<evidence type="ECO:0000313" key="2">
    <source>
        <dbReference type="Proteomes" id="UP001603857"/>
    </source>
</evidence>
<comment type="caution">
    <text evidence="1">The sequence shown here is derived from an EMBL/GenBank/DDBJ whole genome shotgun (WGS) entry which is preliminary data.</text>
</comment>
<dbReference type="Proteomes" id="UP001603857">
    <property type="component" value="Unassembled WGS sequence"/>
</dbReference>
<proteinExistence type="predicted"/>
<keyword evidence="2" id="KW-1185">Reference proteome</keyword>
<reference evidence="1 2" key="1">
    <citation type="submission" date="2024-08" db="EMBL/GenBank/DDBJ databases">
        <title>Insights into the chromosomal genome structure of Flemingia macrophylla.</title>
        <authorList>
            <person name="Ding Y."/>
            <person name="Zhao Y."/>
            <person name="Bi W."/>
            <person name="Wu M."/>
            <person name="Zhao G."/>
            <person name="Gong Y."/>
            <person name="Li W."/>
            <person name="Zhang P."/>
        </authorList>
    </citation>
    <scope>NUCLEOTIDE SEQUENCE [LARGE SCALE GENOMIC DNA]</scope>
    <source>
        <strain evidence="1">DYQJB</strain>
        <tissue evidence="1">Leaf</tissue>
    </source>
</reference>
<accession>A0ABD1MQB2</accession>
<dbReference type="EMBL" id="JBGMDY010000004">
    <property type="protein sequence ID" value="KAL2337991.1"/>
    <property type="molecule type" value="Genomic_DNA"/>
</dbReference>
<name>A0ABD1MQB2_9FABA</name>
<dbReference type="AlphaFoldDB" id="A0ABD1MQB2"/>
<sequence>MYVVVLLAGTKNANAIQPVVAIVRTREVRSVIETIESDPLFDSAKGALYLLDP</sequence>